<evidence type="ECO:0008006" key="3">
    <source>
        <dbReference type="Google" id="ProtNLM"/>
    </source>
</evidence>
<evidence type="ECO:0000313" key="2">
    <source>
        <dbReference type="Proteomes" id="UP000607653"/>
    </source>
</evidence>
<organism evidence="1 2">
    <name type="scientific">Nelumbo nucifera</name>
    <name type="common">Sacred lotus</name>
    <dbReference type="NCBI Taxonomy" id="4432"/>
    <lineage>
        <taxon>Eukaryota</taxon>
        <taxon>Viridiplantae</taxon>
        <taxon>Streptophyta</taxon>
        <taxon>Embryophyta</taxon>
        <taxon>Tracheophyta</taxon>
        <taxon>Spermatophyta</taxon>
        <taxon>Magnoliopsida</taxon>
        <taxon>Proteales</taxon>
        <taxon>Nelumbonaceae</taxon>
        <taxon>Nelumbo</taxon>
    </lineage>
</organism>
<accession>A0A822XUF8</accession>
<proteinExistence type="predicted"/>
<name>A0A822XUF8_NELNU</name>
<reference evidence="1 2" key="1">
    <citation type="journal article" date="2020" name="Mol. Biol. Evol.">
        <title>Distinct Expression and Methylation Patterns for Genes with Different Fates following a Single Whole-Genome Duplication in Flowering Plants.</title>
        <authorList>
            <person name="Shi T."/>
            <person name="Rahmani R.S."/>
            <person name="Gugger P.F."/>
            <person name="Wang M."/>
            <person name="Li H."/>
            <person name="Zhang Y."/>
            <person name="Li Z."/>
            <person name="Wang Q."/>
            <person name="Van de Peer Y."/>
            <person name="Marchal K."/>
            <person name="Chen J."/>
        </authorList>
    </citation>
    <scope>NUCLEOTIDE SEQUENCE [LARGE SCALE GENOMIC DNA]</scope>
    <source>
        <tissue evidence="1">Leaf</tissue>
    </source>
</reference>
<dbReference type="EMBL" id="DUZY01000001">
    <property type="protein sequence ID" value="DAD23622.1"/>
    <property type="molecule type" value="Genomic_DNA"/>
</dbReference>
<dbReference type="Proteomes" id="UP000607653">
    <property type="component" value="Unassembled WGS sequence"/>
</dbReference>
<gene>
    <name evidence="1" type="ORF">HUJ06_025085</name>
</gene>
<evidence type="ECO:0000313" key="1">
    <source>
        <dbReference type="EMBL" id="DAD23622.1"/>
    </source>
</evidence>
<sequence>MIRGMVLETTCILCSFEAEMANHIFLYCCYTRDIWALVLGVFSWNVCFMDTIVQVCLAWQLKGLSEKGKVIVGIMPLATFGAFG</sequence>
<comment type="caution">
    <text evidence="1">The sequence shown here is derived from an EMBL/GenBank/DDBJ whole genome shotgun (WGS) entry which is preliminary data.</text>
</comment>
<dbReference type="AlphaFoldDB" id="A0A822XUF8"/>
<keyword evidence="2" id="KW-1185">Reference proteome</keyword>
<protein>
    <recommendedName>
        <fullName evidence="3">Reverse transcriptase zinc-binding domain-containing protein</fullName>
    </recommendedName>
</protein>